<dbReference type="EMBL" id="FMZV01000011">
    <property type="protein sequence ID" value="SDD87669.1"/>
    <property type="molecule type" value="Genomic_DNA"/>
</dbReference>
<name>A0A1G6YB97_9RHOB</name>
<evidence type="ECO:0000259" key="1">
    <source>
        <dbReference type="SMART" id="SM00849"/>
    </source>
</evidence>
<dbReference type="OrthoDB" id="420651at2"/>
<dbReference type="InterPro" id="IPR036866">
    <property type="entry name" value="RibonucZ/Hydroxyglut_hydro"/>
</dbReference>
<feature type="domain" description="Metallo-beta-lactamase" evidence="1">
    <location>
        <begin position="45"/>
        <end position="218"/>
    </location>
</feature>
<dbReference type="SUPFAM" id="SSF56281">
    <property type="entry name" value="Metallo-hydrolase/oxidoreductase"/>
    <property type="match status" value="1"/>
</dbReference>
<dbReference type="Gene3D" id="3.60.15.10">
    <property type="entry name" value="Ribonuclease Z/Hydroxyacylglutathione hydrolase-like"/>
    <property type="match status" value="1"/>
</dbReference>
<gene>
    <name evidence="2" type="ORF">SAMN04488239_11194</name>
</gene>
<dbReference type="RefSeq" id="WP_093033564.1">
    <property type="nucleotide sequence ID" value="NZ_FMZV01000011.1"/>
</dbReference>
<dbReference type="Pfam" id="PF00753">
    <property type="entry name" value="Lactamase_B"/>
    <property type="match status" value="1"/>
</dbReference>
<dbReference type="SMART" id="SM00849">
    <property type="entry name" value="Lactamase_B"/>
    <property type="match status" value="1"/>
</dbReference>
<organism evidence="2 3">
    <name type="scientific">Ruegeria marina</name>
    <dbReference type="NCBI Taxonomy" id="639004"/>
    <lineage>
        <taxon>Bacteria</taxon>
        <taxon>Pseudomonadati</taxon>
        <taxon>Pseudomonadota</taxon>
        <taxon>Alphaproteobacteria</taxon>
        <taxon>Rhodobacterales</taxon>
        <taxon>Roseobacteraceae</taxon>
        <taxon>Ruegeria</taxon>
    </lineage>
</organism>
<dbReference type="InterPro" id="IPR001279">
    <property type="entry name" value="Metallo-B-lactamas"/>
</dbReference>
<dbReference type="STRING" id="639004.SAMN04488239_11194"/>
<dbReference type="AlphaFoldDB" id="A0A1G6YB97"/>
<dbReference type="PANTHER" id="PTHR42951">
    <property type="entry name" value="METALLO-BETA-LACTAMASE DOMAIN-CONTAINING"/>
    <property type="match status" value="1"/>
</dbReference>
<protein>
    <submittedName>
        <fullName evidence="2">Glyoxylase, beta-lactamase superfamily II</fullName>
    </submittedName>
</protein>
<keyword evidence="3" id="KW-1185">Reference proteome</keyword>
<dbReference type="Proteomes" id="UP000199628">
    <property type="component" value="Unassembled WGS sequence"/>
</dbReference>
<evidence type="ECO:0000313" key="2">
    <source>
        <dbReference type="EMBL" id="SDD87669.1"/>
    </source>
</evidence>
<sequence>MVSTSTLRVLEPAPNVLAFYDGRISGTRLHSAEWNWLDDAAYALGVASYAVLDGSDALVYDTNISIDHARFVRQELMRRGATSITVVLSHHHKDHVAGTEVFADCQIIAGRKKAVALAQKRDSYGKSNPPIAPLTMPTTVFDGDLAIQVGSVTVKLRPLDIHSHDGVALYLPEQRLLLAGDALEDSVTYVAEPNRLEFHLNKLERLLTWDIAHILPCHGDADRIARGGYDPSFITATKHYVTKLLRSRTDTELAKLTLLEFAKESFESGSLIYCDAYEAVHKNNLQSVLES</sequence>
<evidence type="ECO:0000313" key="3">
    <source>
        <dbReference type="Proteomes" id="UP000199628"/>
    </source>
</evidence>
<dbReference type="InterPro" id="IPR050855">
    <property type="entry name" value="NDM-1-like"/>
</dbReference>
<accession>A0A1G6YB97</accession>
<proteinExistence type="predicted"/>
<reference evidence="3" key="1">
    <citation type="submission" date="2016-10" db="EMBL/GenBank/DDBJ databases">
        <authorList>
            <person name="Varghese N."/>
            <person name="Submissions S."/>
        </authorList>
    </citation>
    <scope>NUCLEOTIDE SEQUENCE [LARGE SCALE GENOMIC DNA]</scope>
    <source>
        <strain evidence="3">CGMCC 1.9108</strain>
    </source>
</reference>